<comment type="caution">
    <text evidence="9">The sequence shown here is derived from an EMBL/GenBank/DDBJ whole genome shotgun (WGS) entry which is preliminary data.</text>
</comment>
<dbReference type="Pfam" id="PF02683">
    <property type="entry name" value="DsbD_TM"/>
    <property type="match status" value="1"/>
</dbReference>
<evidence type="ECO:0000313" key="9">
    <source>
        <dbReference type="EMBL" id="MBC6469459.1"/>
    </source>
</evidence>
<feature type="transmembrane region" description="Helical" evidence="7">
    <location>
        <begin position="247"/>
        <end position="266"/>
    </location>
</feature>
<feature type="transmembrane region" description="Helical" evidence="7">
    <location>
        <begin position="75"/>
        <end position="96"/>
    </location>
</feature>
<dbReference type="PANTHER" id="PTHR31272:SF4">
    <property type="entry name" value="CYTOCHROME C-TYPE BIOGENESIS PROTEIN HI_1454-RELATED"/>
    <property type="match status" value="1"/>
</dbReference>
<evidence type="ECO:0000256" key="2">
    <source>
        <dbReference type="ARBA" id="ARBA00006143"/>
    </source>
</evidence>
<feature type="region of interest" description="Disordered" evidence="6">
    <location>
        <begin position="275"/>
        <end position="301"/>
    </location>
</feature>
<evidence type="ECO:0000256" key="4">
    <source>
        <dbReference type="ARBA" id="ARBA00022989"/>
    </source>
</evidence>
<evidence type="ECO:0000313" key="10">
    <source>
        <dbReference type="Proteomes" id="UP000805614"/>
    </source>
</evidence>
<proteinExistence type="inferred from homology"/>
<dbReference type="InterPro" id="IPR003834">
    <property type="entry name" value="Cyt_c_assmbl_TM_dom"/>
</dbReference>
<keyword evidence="3 7" id="KW-0812">Transmembrane</keyword>
<evidence type="ECO:0000256" key="5">
    <source>
        <dbReference type="ARBA" id="ARBA00023136"/>
    </source>
</evidence>
<keyword evidence="5 7" id="KW-0472">Membrane</keyword>
<feature type="transmembrane region" description="Helical" evidence="7">
    <location>
        <begin position="44"/>
        <end position="69"/>
    </location>
</feature>
<dbReference type="EMBL" id="JABVEC010000027">
    <property type="protein sequence ID" value="MBC6469459.1"/>
    <property type="molecule type" value="Genomic_DNA"/>
</dbReference>
<feature type="transmembrane region" description="Helical" evidence="7">
    <location>
        <begin position="152"/>
        <end position="178"/>
    </location>
</feature>
<feature type="transmembrane region" description="Helical" evidence="7">
    <location>
        <begin position="190"/>
        <end position="211"/>
    </location>
</feature>
<accession>A0ABR7LX71</accession>
<comment type="subcellular location">
    <subcellularLocation>
        <location evidence="1">Membrane</location>
        <topology evidence="1">Multi-pass membrane protein</topology>
    </subcellularLocation>
</comment>
<keyword evidence="10" id="KW-1185">Reference proteome</keyword>
<sequence>MDEIALALAAGLVAAFNPCGFALLPSYLVLLVADPGAGGVWRALRLSALMTAGFVTVFGLFGLVVSALTTSIHAYLPWMTVVVGIALTVLGGRLLAGHELVLRLPLLRTGGPSGSPAALYGYGASYAVASLSCTVAPFLAVTGIVSGTGNPLAGLSAFVAYGAGMGLVVGLLSMMVALAREAAVARARRLLPHVSRASGALLVVAGVYVSYYGWYEWRVNSGAPADDPVVAATTAVQGAVSGWLERIGIGWVAVAFAVIAFAAAGTRRARALSRARRARRAGSTDRDRDIDRDTGIREPLG</sequence>
<organism evidence="9 10">
    <name type="scientific">Actinomadura alba</name>
    <dbReference type="NCBI Taxonomy" id="406431"/>
    <lineage>
        <taxon>Bacteria</taxon>
        <taxon>Bacillati</taxon>
        <taxon>Actinomycetota</taxon>
        <taxon>Actinomycetes</taxon>
        <taxon>Streptosporangiales</taxon>
        <taxon>Thermomonosporaceae</taxon>
        <taxon>Actinomadura</taxon>
    </lineage>
</organism>
<evidence type="ECO:0000256" key="1">
    <source>
        <dbReference type="ARBA" id="ARBA00004141"/>
    </source>
</evidence>
<dbReference type="PANTHER" id="PTHR31272">
    <property type="entry name" value="CYTOCHROME C-TYPE BIOGENESIS PROTEIN HI_1454-RELATED"/>
    <property type="match status" value="1"/>
</dbReference>
<feature type="compositionally biased region" description="Basic and acidic residues" evidence="6">
    <location>
        <begin position="282"/>
        <end position="301"/>
    </location>
</feature>
<dbReference type="RefSeq" id="WP_187246505.1">
    <property type="nucleotide sequence ID" value="NZ_BAAAOK010000011.1"/>
</dbReference>
<feature type="domain" description="Cytochrome C biogenesis protein transmembrane" evidence="8">
    <location>
        <begin position="5"/>
        <end position="208"/>
    </location>
</feature>
<dbReference type="Proteomes" id="UP000805614">
    <property type="component" value="Unassembled WGS sequence"/>
</dbReference>
<keyword evidence="4 7" id="KW-1133">Transmembrane helix</keyword>
<gene>
    <name evidence="9" type="ORF">HKK74_28800</name>
</gene>
<evidence type="ECO:0000256" key="3">
    <source>
        <dbReference type="ARBA" id="ARBA00022692"/>
    </source>
</evidence>
<evidence type="ECO:0000256" key="7">
    <source>
        <dbReference type="SAM" id="Phobius"/>
    </source>
</evidence>
<dbReference type="InterPro" id="IPR051790">
    <property type="entry name" value="Cytochrome_c-biogenesis_DsbD"/>
</dbReference>
<feature type="transmembrane region" description="Helical" evidence="7">
    <location>
        <begin position="117"/>
        <end position="140"/>
    </location>
</feature>
<reference evidence="9 10" key="1">
    <citation type="submission" date="2020-06" db="EMBL/GenBank/DDBJ databases">
        <title>Actinomadura xiongansis sp. nov., isolated from soil of Baiyangdian.</title>
        <authorList>
            <person name="Zhang X."/>
        </authorList>
    </citation>
    <scope>NUCLEOTIDE SEQUENCE [LARGE SCALE GENOMIC DNA]</scope>
    <source>
        <strain evidence="9 10">HBUM206468</strain>
    </source>
</reference>
<name>A0ABR7LX71_9ACTN</name>
<evidence type="ECO:0000256" key="6">
    <source>
        <dbReference type="SAM" id="MobiDB-lite"/>
    </source>
</evidence>
<protein>
    <submittedName>
        <fullName evidence="9">Cytochrome c biogenesis protein CcdA</fullName>
    </submittedName>
</protein>
<evidence type="ECO:0000259" key="8">
    <source>
        <dbReference type="Pfam" id="PF02683"/>
    </source>
</evidence>
<comment type="similarity">
    <text evidence="2">Belongs to the DsbD family.</text>
</comment>
<feature type="transmembrane region" description="Helical" evidence="7">
    <location>
        <begin position="6"/>
        <end position="32"/>
    </location>
</feature>